<sequence length="872" mass="92935">MTSSITSNDISLSAPVDTPLLANNIKGSYPLDLYNSENIPTLKSGTSQSLLVNNVVDKLMAQQIEPSVLGDNAISTAVQQRVDSLLSQMTETEKERLLYAHWAAPKINLPIFIEEMPEGAIGSAGYIAGVARLGIPAIQMTDAGLGVTNPGDVRGSSSEATPIPSALGISASWDKNIAYTAGNLIGKEAKEEGFNMLLAGGANLVRDPRGGRVFEYMGEDPLLTGILDGNLIKGVQDNGIISTIKHFAVNAQETDRFSNNAIISDKAAHESDLLAFKIAIDTGNPGAVMSAYNQYNGEYAANNKYLLTDILKGEFAYKGFVISDWGSVHGLDAANAGLDVEAGAYAGITYGEPFFSSKFGTEGFHPLLDYLSKQPSDLHKAVESGVIPQSRIDDMARRILTSMVVNGVMDNVYTPVPINVEEDAQIAQMLEENSITLLKNEGNILPLEGVKNVMVLGGNAKNGVLMGDGSSSVNPTGGLATPPAGTTAFGNPTSWIKSSIVDSLQKGLPDAEVNWSDGENISAIQDKVAQADAVVVVVTQWSAEGIDQKSLDLDADQNKLVTDALKLNKKVIVVLENSGPVAMPWAGEVKGIVETWYPGRNGGEAIANVLTGKVNPSGHLPVSFPNSEQELPREKIPGNNEYPILTALLGGNRGDAKVAIDAAKATVYTGLHYVATGVEDVANFVENKFPVKLPIINDLIAGVLKGVSGLVEGVAKKFITDTNYNIEGANVGYKYYAQTQQEPLFSFGYGLSYTTFELNHAAVASDGNNFSVTFSVSNTGQREGAAVPQIYVKKINDDSYPIRLAGWDKVSLGSGEVRLDTVMLDNRALSVWDEGKKQYVVEPGEYEVFLGQSSDKLTKVGSFVQNASNYIS</sequence>
<dbReference type="Gene3D" id="2.60.40.10">
    <property type="entry name" value="Immunoglobulins"/>
    <property type="match status" value="1"/>
</dbReference>
<dbReference type="PROSITE" id="PS00775">
    <property type="entry name" value="GLYCOSYL_HYDROL_F3"/>
    <property type="match status" value="1"/>
</dbReference>
<keyword evidence="3" id="KW-0119">Carbohydrate metabolism</keyword>
<organism evidence="7 8">
    <name type="scientific">Entomobacter blattae</name>
    <dbReference type="NCBI Taxonomy" id="2762277"/>
    <lineage>
        <taxon>Bacteria</taxon>
        <taxon>Pseudomonadati</taxon>
        <taxon>Pseudomonadota</taxon>
        <taxon>Alphaproteobacteria</taxon>
        <taxon>Acetobacterales</taxon>
        <taxon>Acetobacteraceae</taxon>
        <taxon>Entomobacter</taxon>
    </lineage>
</organism>
<dbReference type="InterPro" id="IPR017853">
    <property type="entry name" value="GH"/>
</dbReference>
<evidence type="ECO:0000256" key="2">
    <source>
        <dbReference type="ARBA" id="ARBA00022801"/>
    </source>
</evidence>
<dbReference type="SMART" id="SM01217">
    <property type="entry name" value="Fn3_like"/>
    <property type="match status" value="1"/>
</dbReference>
<dbReference type="GO" id="GO:0004553">
    <property type="term" value="F:hydrolase activity, hydrolyzing O-glycosyl compounds"/>
    <property type="evidence" value="ECO:0007669"/>
    <property type="project" value="InterPro"/>
</dbReference>
<dbReference type="SUPFAM" id="SSF52279">
    <property type="entry name" value="Beta-D-glucan exohydrolase, C-terminal domain"/>
    <property type="match status" value="1"/>
</dbReference>
<dbReference type="InterPro" id="IPR036881">
    <property type="entry name" value="Glyco_hydro_3_C_sf"/>
</dbReference>
<feature type="domain" description="Fibronectin type III-like" evidence="6">
    <location>
        <begin position="786"/>
        <end position="854"/>
    </location>
</feature>
<dbReference type="Gene3D" id="3.20.20.300">
    <property type="entry name" value="Glycoside hydrolase, family 3, N-terminal domain"/>
    <property type="match status" value="1"/>
</dbReference>
<dbReference type="Pfam" id="PF00933">
    <property type="entry name" value="Glyco_hydro_3"/>
    <property type="match status" value="1"/>
</dbReference>
<dbReference type="InterPro" id="IPR002772">
    <property type="entry name" value="Glyco_hydro_3_C"/>
</dbReference>
<evidence type="ECO:0000256" key="5">
    <source>
        <dbReference type="RuleBase" id="RU361161"/>
    </source>
</evidence>
<dbReference type="PANTHER" id="PTHR42715:SF10">
    <property type="entry name" value="BETA-GLUCOSIDASE"/>
    <property type="match status" value="1"/>
</dbReference>
<proteinExistence type="inferred from homology"/>
<dbReference type="KEGG" id="ebla:JGUZn3_21440"/>
<protein>
    <recommendedName>
        <fullName evidence="6">Fibronectin type III-like domain-containing protein</fullName>
    </recommendedName>
</protein>
<dbReference type="InterPro" id="IPR026891">
    <property type="entry name" value="Fn3-like"/>
</dbReference>
<dbReference type="GO" id="GO:0005975">
    <property type="term" value="P:carbohydrate metabolic process"/>
    <property type="evidence" value="ECO:0007669"/>
    <property type="project" value="InterPro"/>
</dbReference>
<dbReference type="EMBL" id="CP060244">
    <property type="protein sequence ID" value="QNT79347.1"/>
    <property type="molecule type" value="Genomic_DNA"/>
</dbReference>
<evidence type="ECO:0000259" key="6">
    <source>
        <dbReference type="SMART" id="SM01217"/>
    </source>
</evidence>
<dbReference type="Proteomes" id="UP000516349">
    <property type="component" value="Chromosome"/>
</dbReference>
<dbReference type="PRINTS" id="PR00133">
    <property type="entry name" value="GLHYDRLASE3"/>
</dbReference>
<dbReference type="Gene3D" id="3.40.50.1700">
    <property type="entry name" value="Glycoside hydrolase family 3 C-terminal domain"/>
    <property type="match status" value="2"/>
</dbReference>
<dbReference type="PANTHER" id="PTHR42715">
    <property type="entry name" value="BETA-GLUCOSIDASE"/>
    <property type="match status" value="1"/>
</dbReference>
<evidence type="ECO:0000256" key="3">
    <source>
        <dbReference type="ARBA" id="ARBA00023277"/>
    </source>
</evidence>
<keyword evidence="2 5" id="KW-0378">Hydrolase</keyword>
<comment type="similarity">
    <text evidence="1 5">Belongs to the glycosyl hydrolase 3 family.</text>
</comment>
<dbReference type="RefSeq" id="WP_203413520.1">
    <property type="nucleotide sequence ID" value="NZ_CP060244.1"/>
</dbReference>
<dbReference type="SUPFAM" id="SSF51445">
    <property type="entry name" value="(Trans)glycosidases"/>
    <property type="match status" value="1"/>
</dbReference>
<name>A0A7H1NU87_9PROT</name>
<evidence type="ECO:0000313" key="7">
    <source>
        <dbReference type="EMBL" id="QNT79347.1"/>
    </source>
</evidence>
<evidence type="ECO:0000313" key="8">
    <source>
        <dbReference type="Proteomes" id="UP000516349"/>
    </source>
</evidence>
<keyword evidence="4 5" id="KW-0326">Glycosidase</keyword>
<keyword evidence="8" id="KW-1185">Reference proteome</keyword>
<evidence type="ECO:0000256" key="4">
    <source>
        <dbReference type="ARBA" id="ARBA00023295"/>
    </source>
</evidence>
<accession>A0A7H1NU87</accession>
<dbReference type="InterPro" id="IPR050288">
    <property type="entry name" value="Cellulose_deg_GH3"/>
</dbReference>
<gene>
    <name evidence="7" type="ORF">JGUZn3_21440</name>
</gene>
<dbReference type="InterPro" id="IPR001764">
    <property type="entry name" value="Glyco_hydro_3_N"/>
</dbReference>
<dbReference type="AlphaFoldDB" id="A0A7H1NU87"/>
<dbReference type="InterPro" id="IPR019800">
    <property type="entry name" value="Glyco_hydro_3_AS"/>
</dbReference>
<dbReference type="Pfam" id="PF14310">
    <property type="entry name" value="Fn3-like"/>
    <property type="match status" value="1"/>
</dbReference>
<reference evidence="7 8" key="1">
    <citation type="submission" date="2020-08" db="EMBL/GenBank/DDBJ databases">
        <title>Complete genome sequence of Entomobacter blattae G55GP.</title>
        <authorList>
            <person name="Poehlein A."/>
            <person name="Guzman J."/>
            <person name="Daniel R."/>
            <person name="Vilcinskas A."/>
        </authorList>
    </citation>
    <scope>NUCLEOTIDE SEQUENCE [LARGE SCALE GENOMIC DNA]</scope>
    <source>
        <strain evidence="7 8">G55GP</strain>
    </source>
</reference>
<dbReference type="InterPro" id="IPR036962">
    <property type="entry name" value="Glyco_hydro_3_N_sf"/>
</dbReference>
<dbReference type="InterPro" id="IPR013783">
    <property type="entry name" value="Ig-like_fold"/>
</dbReference>
<dbReference type="Pfam" id="PF01915">
    <property type="entry name" value="Glyco_hydro_3_C"/>
    <property type="match status" value="1"/>
</dbReference>
<evidence type="ECO:0000256" key="1">
    <source>
        <dbReference type="ARBA" id="ARBA00005336"/>
    </source>
</evidence>